<dbReference type="AlphaFoldDB" id="A0A2T1NBS5"/>
<organism evidence="2 3">
    <name type="scientific">Mesoflavibacter zeaxanthinifaciens subsp. sabulilitoris</name>
    <dbReference type="NCBI Taxonomy" id="1520893"/>
    <lineage>
        <taxon>Bacteria</taxon>
        <taxon>Pseudomonadati</taxon>
        <taxon>Bacteroidota</taxon>
        <taxon>Flavobacteriia</taxon>
        <taxon>Flavobacteriales</taxon>
        <taxon>Flavobacteriaceae</taxon>
        <taxon>Mesoflavibacter</taxon>
    </lineage>
</organism>
<dbReference type="OrthoDB" id="4540541at2"/>
<keyword evidence="1" id="KW-1133">Transmembrane helix</keyword>
<dbReference type="Pfam" id="PF07099">
    <property type="entry name" value="DUF1361"/>
    <property type="match status" value="1"/>
</dbReference>
<dbReference type="EMBL" id="PXOT01000023">
    <property type="protein sequence ID" value="PSG89850.1"/>
    <property type="molecule type" value="Genomic_DNA"/>
</dbReference>
<keyword evidence="1" id="KW-0812">Transmembrane</keyword>
<feature type="transmembrane region" description="Helical" evidence="1">
    <location>
        <begin position="70"/>
        <end position="90"/>
    </location>
</feature>
<proteinExistence type="predicted"/>
<dbReference type="RefSeq" id="WP_106678912.1">
    <property type="nucleotide sequence ID" value="NZ_JACHWV010000008.1"/>
</dbReference>
<feature type="transmembrane region" description="Helical" evidence="1">
    <location>
        <begin position="39"/>
        <end position="63"/>
    </location>
</feature>
<feature type="transmembrane region" description="Helical" evidence="1">
    <location>
        <begin position="102"/>
        <end position="123"/>
    </location>
</feature>
<feature type="transmembrane region" description="Helical" evidence="1">
    <location>
        <begin position="192"/>
        <end position="212"/>
    </location>
</feature>
<dbReference type="Proteomes" id="UP000238430">
    <property type="component" value="Unassembled WGS sequence"/>
</dbReference>
<keyword evidence="1" id="KW-0472">Membrane</keyword>
<feature type="transmembrane region" description="Helical" evidence="1">
    <location>
        <begin position="12"/>
        <end position="33"/>
    </location>
</feature>
<protein>
    <recommendedName>
        <fullName evidence="4">DUF1361 domain-containing protein</fullName>
    </recommendedName>
</protein>
<accession>A0A2T1NBS5</accession>
<feature type="transmembrane region" description="Helical" evidence="1">
    <location>
        <begin position="144"/>
        <end position="163"/>
    </location>
</feature>
<name>A0A2T1NBS5_9FLAO</name>
<reference evidence="2 3" key="1">
    <citation type="submission" date="2018-03" db="EMBL/GenBank/DDBJ databases">
        <title>Mesoflavibacter sp. HG37 and Mesoflavibacter sp. HG96 sp.nov., two marine bacteria isolated from seawater of Western Pacific Ocean.</title>
        <authorList>
            <person name="Cheng H."/>
            <person name="Wu Y.-H."/>
            <person name="Guo L.-L."/>
            <person name="Xu X.-W."/>
        </authorList>
    </citation>
    <scope>NUCLEOTIDE SEQUENCE [LARGE SCALE GENOMIC DNA]</scope>
    <source>
        <strain evidence="2 3">KCTC 42117</strain>
    </source>
</reference>
<evidence type="ECO:0000313" key="3">
    <source>
        <dbReference type="Proteomes" id="UP000238430"/>
    </source>
</evidence>
<evidence type="ECO:0000256" key="1">
    <source>
        <dbReference type="SAM" id="Phobius"/>
    </source>
</evidence>
<comment type="caution">
    <text evidence="2">The sequence shown here is derived from an EMBL/GenBank/DDBJ whole genome shotgun (WGS) entry which is preliminary data.</text>
</comment>
<evidence type="ECO:0000313" key="2">
    <source>
        <dbReference type="EMBL" id="PSG89850.1"/>
    </source>
</evidence>
<keyword evidence="3" id="KW-1185">Reference proteome</keyword>
<evidence type="ECO:0008006" key="4">
    <source>
        <dbReference type="Google" id="ProtNLM"/>
    </source>
</evidence>
<sequence>MNNIKQLLFDQSKIFSTFIGLSVFSLFILMIRMKLTHSYYYLFLVWNLFLAFIPFAISTYLSLDQKLNNISFLIISMVWLLFLPNAPYIITDLFHLQYSHPNRIWLDVLTISAFAVTGMYFFYQSLLTMETIFKKKFGKTTSSYITPLIIVLVAFGVYLGRYLRFNSWEILSQPLSIFESITSIIFNPKTHYNAWLFTALFALFLAVFYYAFKSNNNKKAS</sequence>
<gene>
    <name evidence="2" type="ORF">C7H61_08580</name>
</gene>
<dbReference type="InterPro" id="IPR009793">
    <property type="entry name" value="DUF1361"/>
</dbReference>